<dbReference type="Proteomes" id="UP000319769">
    <property type="component" value="Unassembled WGS sequence"/>
</dbReference>
<dbReference type="SUPFAM" id="SSF53474">
    <property type="entry name" value="alpha/beta-Hydrolases"/>
    <property type="match status" value="1"/>
</dbReference>
<comment type="similarity">
    <text evidence="1">Belongs to the tannase family.</text>
</comment>
<evidence type="ECO:0000313" key="10">
    <source>
        <dbReference type="Proteomes" id="UP000319769"/>
    </source>
</evidence>
<organism evidence="9 10">
    <name type="scientific">Amycolatopsis acidicola</name>
    <dbReference type="NCBI Taxonomy" id="2596893"/>
    <lineage>
        <taxon>Bacteria</taxon>
        <taxon>Bacillati</taxon>
        <taxon>Actinomycetota</taxon>
        <taxon>Actinomycetes</taxon>
        <taxon>Pseudonocardiales</taxon>
        <taxon>Pseudonocardiaceae</taxon>
        <taxon>Amycolatopsis</taxon>
    </lineage>
</organism>
<sequence>MAVFPVHWRRWKLVPFLIVLTLAAGMTAASAGQETEGETEGTPPAMTCDAVAQLDLGAIPGASTIVTSAKVMAAGDNDLGDWQACDVQGVIAPQLQFDLRLPLSGWQRNYLQVGCGGNCGVVNLSDVPASEGCTPLTTGAFAVATDNQGHSVNSAIFATDPTLKADFGYKSEHELSVVAKEIINRFYGQPAAESYFDGCSQGGHESLTEAQRYPTDFDGIIAGAPANIFTALNVISHAWNAQVVYTDHGKPTLTTADLAPLHDAVLKGCGATDGIIADPVACTWDPGSIQCRAGSAGFCLTPAQVDSVRKLYSGPVDEHGKLLYPGGQERGSELNWAGVLVPETKDAPPLNERTTETLRYQVYPQARGDLTFEDVQFTDRYFDELMRMDHGILDATDADLSAFKAAGGKLILWQGLGDEHVAPAGTIAYYQAVQQAMGGAEKTNAFARLFLLPGVAHCGGGQGPDSFDALTALTDWVTKGKAPDSIVTENPDNGSSRPVYPFPYVAEKTATGYAPRLSTAQQDLRIDWVGDFRSGYETVSGWTSDGRWVTRPGKN</sequence>
<dbReference type="EMBL" id="VMNW02000039">
    <property type="protein sequence ID" value="KAA9157807.1"/>
    <property type="molecule type" value="Genomic_DNA"/>
</dbReference>
<dbReference type="PANTHER" id="PTHR33938">
    <property type="entry name" value="FERULOYL ESTERASE B-RELATED"/>
    <property type="match status" value="1"/>
</dbReference>
<name>A0A5N0V1B7_9PSEU</name>
<keyword evidence="4 8" id="KW-0732">Signal</keyword>
<gene>
    <name evidence="9" type="ORF">FPZ12_024525</name>
</gene>
<reference evidence="9" key="1">
    <citation type="submission" date="2019-09" db="EMBL/GenBank/DDBJ databases">
        <authorList>
            <person name="Teo W.F.A."/>
            <person name="Duangmal K."/>
        </authorList>
    </citation>
    <scope>NUCLEOTIDE SEQUENCE [LARGE SCALE GENOMIC DNA]</scope>
    <source>
        <strain evidence="9">K81G1</strain>
    </source>
</reference>
<dbReference type="GO" id="GO:0052689">
    <property type="term" value="F:carboxylic ester hydrolase activity"/>
    <property type="evidence" value="ECO:0007669"/>
    <property type="project" value="UniProtKB-KW"/>
</dbReference>
<dbReference type="InterPro" id="IPR011118">
    <property type="entry name" value="Tannase/feruloyl_esterase"/>
</dbReference>
<evidence type="ECO:0000256" key="3">
    <source>
        <dbReference type="ARBA" id="ARBA00022723"/>
    </source>
</evidence>
<feature type="chain" id="PRO_5024357578" evidence="8">
    <location>
        <begin position="32"/>
        <end position="555"/>
    </location>
</feature>
<comment type="caution">
    <text evidence="9">The sequence shown here is derived from an EMBL/GenBank/DDBJ whole genome shotgun (WGS) entry which is preliminary data.</text>
</comment>
<dbReference type="Gene3D" id="3.40.50.1820">
    <property type="entry name" value="alpha/beta hydrolase"/>
    <property type="match status" value="1"/>
</dbReference>
<evidence type="ECO:0000256" key="6">
    <source>
        <dbReference type="ARBA" id="ARBA00022837"/>
    </source>
</evidence>
<dbReference type="Pfam" id="PF07519">
    <property type="entry name" value="Tannase"/>
    <property type="match status" value="1"/>
</dbReference>
<proteinExistence type="inferred from homology"/>
<accession>A0A5N0V1B7</accession>
<dbReference type="RefSeq" id="WP_144757755.1">
    <property type="nucleotide sequence ID" value="NZ_VMNW02000039.1"/>
</dbReference>
<evidence type="ECO:0000256" key="4">
    <source>
        <dbReference type="ARBA" id="ARBA00022729"/>
    </source>
</evidence>
<dbReference type="PANTHER" id="PTHR33938:SF15">
    <property type="entry name" value="FERULOYL ESTERASE B-RELATED"/>
    <property type="match status" value="1"/>
</dbReference>
<keyword evidence="7" id="KW-1015">Disulfide bond</keyword>
<evidence type="ECO:0000313" key="9">
    <source>
        <dbReference type="EMBL" id="KAA9157807.1"/>
    </source>
</evidence>
<keyword evidence="3" id="KW-0479">Metal-binding</keyword>
<dbReference type="InterPro" id="IPR029058">
    <property type="entry name" value="AB_hydrolase_fold"/>
</dbReference>
<evidence type="ECO:0000256" key="8">
    <source>
        <dbReference type="SAM" id="SignalP"/>
    </source>
</evidence>
<evidence type="ECO:0000256" key="2">
    <source>
        <dbReference type="ARBA" id="ARBA00022487"/>
    </source>
</evidence>
<keyword evidence="2" id="KW-0719">Serine esterase</keyword>
<dbReference type="OrthoDB" id="176867at2"/>
<evidence type="ECO:0000256" key="5">
    <source>
        <dbReference type="ARBA" id="ARBA00022801"/>
    </source>
</evidence>
<keyword evidence="6" id="KW-0106">Calcium</keyword>
<dbReference type="AlphaFoldDB" id="A0A5N0V1B7"/>
<evidence type="ECO:0000256" key="1">
    <source>
        <dbReference type="ARBA" id="ARBA00006249"/>
    </source>
</evidence>
<keyword evidence="10" id="KW-1185">Reference proteome</keyword>
<keyword evidence="5 9" id="KW-0378">Hydrolase</keyword>
<protein>
    <submittedName>
        <fullName evidence="9">Tannase/feruloyl esterase family alpha/beta hydrolase</fullName>
    </submittedName>
</protein>
<evidence type="ECO:0000256" key="7">
    <source>
        <dbReference type="ARBA" id="ARBA00023157"/>
    </source>
</evidence>
<dbReference type="GO" id="GO:0046872">
    <property type="term" value="F:metal ion binding"/>
    <property type="evidence" value="ECO:0007669"/>
    <property type="project" value="UniProtKB-KW"/>
</dbReference>
<feature type="signal peptide" evidence="8">
    <location>
        <begin position="1"/>
        <end position="31"/>
    </location>
</feature>